<proteinExistence type="inferred from homology"/>
<evidence type="ECO:0000256" key="6">
    <source>
        <dbReference type="ARBA" id="ARBA00022705"/>
    </source>
</evidence>
<feature type="domain" description="DNA polymerase III beta sliding clamp central" evidence="11">
    <location>
        <begin position="134"/>
        <end position="255"/>
    </location>
</feature>
<reference evidence="13 14" key="1">
    <citation type="submission" date="2018-11" db="EMBL/GenBank/DDBJ databases">
        <authorList>
            <person name="Kleinhagauer T."/>
            <person name="Glaeser S.P."/>
            <person name="Spergser J."/>
            <person name="Ruckert C."/>
            <person name="Kaempfer P."/>
            <person name="Busse H.-J."/>
        </authorList>
    </citation>
    <scope>NUCLEOTIDE SEQUENCE [LARGE SCALE GENOMIC DNA]</scope>
    <source>
        <strain evidence="13 14">W8</strain>
    </source>
</reference>
<dbReference type="KEGG" id="cgk:CGERO_00010"/>
<dbReference type="PANTHER" id="PTHR30478">
    <property type="entry name" value="DNA POLYMERASE III SUBUNIT BETA"/>
    <property type="match status" value="1"/>
</dbReference>
<name>A0A3G6IXQ3_9CORY</name>
<dbReference type="GO" id="GO:0003677">
    <property type="term" value="F:DNA binding"/>
    <property type="evidence" value="ECO:0007669"/>
    <property type="project" value="UniProtKB-UniRule"/>
</dbReference>
<evidence type="ECO:0000259" key="11">
    <source>
        <dbReference type="Pfam" id="PF02767"/>
    </source>
</evidence>
<dbReference type="GO" id="GO:0009360">
    <property type="term" value="C:DNA polymerase III complex"/>
    <property type="evidence" value="ECO:0007669"/>
    <property type="project" value="InterPro"/>
</dbReference>
<dbReference type="InterPro" id="IPR022635">
    <property type="entry name" value="DNA_polIII_beta_C"/>
</dbReference>
<dbReference type="OrthoDB" id="468978at2"/>
<keyword evidence="5 9" id="KW-0548">Nucleotidyltransferase</keyword>
<dbReference type="EMBL" id="CP033897">
    <property type="protein sequence ID" value="AZA10343.1"/>
    <property type="molecule type" value="Genomic_DNA"/>
</dbReference>
<evidence type="ECO:0000256" key="1">
    <source>
        <dbReference type="ARBA" id="ARBA00004496"/>
    </source>
</evidence>
<dbReference type="InterPro" id="IPR046938">
    <property type="entry name" value="DNA_clamp_sf"/>
</dbReference>
<protein>
    <recommendedName>
        <fullName evidence="9">Beta sliding clamp</fullName>
    </recommendedName>
</protein>
<dbReference type="Gene3D" id="3.10.150.10">
    <property type="entry name" value="DNA Polymerase III, subunit A, domain 2"/>
    <property type="match status" value="3"/>
</dbReference>
<keyword evidence="14" id="KW-1185">Reference proteome</keyword>
<evidence type="ECO:0000256" key="9">
    <source>
        <dbReference type="PIRNR" id="PIRNR000804"/>
    </source>
</evidence>
<evidence type="ECO:0000256" key="3">
    <source>
        <dbReference type="ARBA" id="ARBA00022490"/>
    </source>
</evidence>
<comment type="subcellular location">
    <subcellularLocation>
        <location evidence="1 9">Cytoplasm</location>
    </subcellularLocation>
</comment>
<keyword evidence="6 9" id="KW-0235">DNA replication</keyword>
<dbReference type="SMART" id="SM00480">
    <property type="entry name" value="POL3Bc"/>
    <property type="match status" value="1"/>
</dbReference>
<evidence type="ECO:0000256" key="2">
    <source>
        <dbReference type="ARBA" id="ARBA00010752"/>
    </source>
</evidence>
<evidence type="ECO:0000313" key="14">
    <source>
        <dbReference type="Proteomes" id="UP000271587"/>
    </source>
</evidence>
<feature type="domain" description="DNA polymerase III beta sliding clamp C-terminal" evidence="12">
    <location>
        <begin position="259"/>
        <end position="365"/>
    </location>
</feature>
<dbReference type="NCBIfam" id="TIGR00663">
    <property type="entry name" value="dnan"/>
    <property type="match status" value="1"/>
</dbReference>
<dbReference type="RefSeq" id="WP_123932597.1">
    <property type="nucleotide sequence ID" value="NZ_CP033897.1"/>
</dbReference>
<dbReference type="PIRSF" id="PIRSF000804">
    <property type="entry name" value="DNA_pol_III_b"/>
    <property type="match status" value="1"/>
</dbReference>
<evidence type="ECO:0000259" key="12">
    <source>
        <dbReference type="Pfam" id="PF02768"/>
    </source>
</evidence>
<comment type="subunit">
    <text evidence="9">Forms a ring-shaped head-to-tail homodimer around DNA.</text>
</comment>
<evidence type="ECO:0000256" key="4">
    <source>
        <dbReference type="ARBA" id="ARBA00022679"/>
    </source>
</evidence>
<accession>A0A3G6IXQ3</accession>
<dbReference type="PANTHER" id="PTHR30478:SF0">
    <property type="entry name" value="BETA SLIDING CLAMP"/>
    <property type="match status" value="1"/>
</dbReference>
<dbReference type="GO" id="GO:0003887">
    <property type="term" value="F:DNA-directed DNA polymerase activity"/>
    <property type="evidence" value="ECO:0007669"/>
    <property type="project" value="UniProtKB-UniRule"/>
</dbReference>
<dbReference type="SUPFAM" id="SSF55979">
    <property type="entry name" value="DNA clamp"/>
    <property type="match status" value="3"/>
</dbReference>
<evidence type="ECO:0000256" key="5">
    <source>
        <dbReference type="ARBA" id="ARBA00022695"/>
    </source>
</evidence>
<evidence type="ECO:0000256" key="7">
    <source>
        <dbReference type="ARBA" id="ARBA00022932"/>
    </source>
</evidence>
<dbReference type="GO" id="GO:0006271">
    <property type="term" value="P:DNA strand elongation involved in DNA replication"/>
    <property type="evidence" value="ECO:0007669"/>
    <property type="project" value="TreeGrafter"/>
</dbReference>
<sequence>MDAQQVSFRVGKDELAGAVSWVARNLPSKPTQPMLRAMLINATDDGLELAGYDYEVSTKVHAQADIEHSGTVAVAGRLLAEIVASLPNKTIEMKSEGNTLEVTCGTSRFELPLISLDEYPPMPKLPEVTGEFSPELFERAISQVSSAAGSDDTLPMLTGIHMEIDGENVTLTATDRFRLAQRRLRWLPQVENAKAKLLIPAKNLSDHAHTLTVSGDEQVEIAVGTGEQIGAEGLFGLHYGNRQTTMRMLDADFPNVAPLLPKAHTGLARVNINQLVAAIKRVTLVDRGAQLRLQFGQGQLILSAGASDAGHAEEAIACDYEGEDDFIIAFNARYLQTGLNSLGSENVVFGFNEPSRPAILVPEPEQMPQRGEDGAFPTPAADYTYLLMPVRLPG</sequence>
<dbReference type="Pfam" id="PF02767">
    <property type="entry name" value="DNA_pol3_beta_2"/>
    <property type="match status" value="1"/>
</dbReference>
<comment type="similarity">
    <text evidence="2 9">Belongs to the beta sliding clamp family.</text>
</comment>
<dbReference type="InterPro" id="IPR001001">
    <property type="entry name" value="DNA_polIII_beta"/>
</dbReference>
<organism evidence="13 14">
    <name type="scientific">Corynebacterium gerontici</name>
    <dbReference type="NCBI Taxonomy" id="2079234"/>
    <lineage>
        <taxon>Bacteria</taxon>
        <taxon>Bacillati</taxon>
        <taxon>Actinomycetota</taxon>
        <taxon>Actinomycetes</taxon>
        <taxon>Mycobacteriales</taxon>
        <taxon>Corynebacteriaceae</taxon>
        <taxon>Corynebacterium</taxon>
    </lineage>
</organism>
<evidence type="ECO:0000256" key="8">
    <source>
        <dbReference type="ARBA" id="ARBA00023125"/>
    </source>
</evidence>
<dbReference type="InterPro" id="IPR022637">
    <property type="entry name" value="DNA_polIII_beta_cen"/>
</dbReference>
<dbReference type="Pfam" id="PF02768">
    <property type="entry name" value="DNA_pol3_beta_3"/>
    <property type="match status" value="1"/>
</dbReference>
<dbReference type="Proteomes" id="UP000271587">
    <property type="component" value="Chromosome"/>
</dbReference>
<dbReference type="InterPro" id="IPR022634">
    <property type="entry name" value="DNA_polIII_beta_N"/>
</dbReference>
<gene>
    <name evidence="13" type="primary">dnaN</name>
    <name evidence="13" type="ORF">CGERO_00010</name>
</gene>
<feature type="domain" description="DNA polymerase III beta sliding clamp N-terminal" evidence="10">
    <location>
        <begin position="7"/>
        <end position="123"/>
    </location>
</feature>
<keyword evidence="7 9" id="KW-0239">DNA-directed DNA polymerase</keyword>
<keyword evidence="8" id="KW-0238">DNA-binding</keyword>
<dbReference type="Pfam" id="PF00712">
    <property type="entry name" value="DNA_pol3_beta"/>
    <property type="match status" value="1"/>
</dbReference>
<keyword evidence="3 9" id="KW-0963">Cytoplasm</keyword>
<dbReference type="GO" id="GO:0008408">
    <property type="term" value="F:3'-5' exonuclease activity"/>
    <property type="evidence" value="ECO:0007669"/>
    <property type="project" value="InterPro"/>
</dbReference>
<evidence type="ECO:0000259" key="10">
    <source>
        <dbReference type="Pfam" id="PF00712"/>
    </source>
</evidence>
<comment type="function">
    <text evidence="9">Confers DNA tethering and processivity to DNA polymerases and other proteins. Acts as a clamp, forming a ring around DNA (a reaction catalyzed by the clamp-loading complex) which diffuses in an ATP-independent manner freely and bidirectionally along dsDNA. Initially characterized for its ability to contact the catalytic subunit of DNA polymerase III (Pol III), a complex, multichain enzyme responsible for most of the replicative synthesis in bacteria; Pol III exhibits 3'-5' exonuclease proofreading activity. The beta chain is required for initiation of replication as well as for processivity of DNA replication.</text>
</comment>
<dbReference type="CDD" id="cd00140">
    <property type="entry name" value="beta_clamp"/>
    <property type="match status" value="1"/>
</dbReference>
<dbReference type="GO" id="GO:0005737">
    <property type="term" value="C:cytoplasm"/>
    <property type="evidence" value="ECO:0007669"/>
    <property type="project" value="UniProtKB-SubCell"/>
</dbReference>
<dbReference type="AlphaFoldDB" id="A0A3G6IXQ3"/>
<keyword evidence="4 9" id="KW-0808">Transferase</keyword>
<evidence type="ECO:0000313" key="13">
    <source>
        <dbReference type="EMBL" id="AZA10343.1"/>
    </source>
</evidence>